<accession>A0AAE6JG79</accession>
<keyword evidence="4" id="KW-1185">Reference proteome</keyword>
<dbReference type="Proteomes" id="UP000250557">
    <property type="component" value="Chromosome"/>
</dbReference>
<reference evidence="1 3" key="1">
    <citation type="submission" date="2019-08" db="EMBL/GenBank/DDBJ databases">
        <title>Comparative genome analysis confer to the adaptation heavy metal polluted environment.</title>
        <authorList>
            <person name="Li Y."/>
        </authorList>
    </citation>
    <scope>NUCLEOTIDE SEQUENCE [LARGE SCALE GENOMIC DNA]</scope>
    <source>
        <strain evidence="1 3">P2</strain>
    </source>
</reference>
<evidence type="ECO:0000313" key="2">
    <source>
        <dbReference type="EMBL" id="QTE53330.1"/>
    </source>
</evidence>
<sequence>MVALFCQRALARRSAGSKKLKKTSKKAENKSKSLSDEFILLKVLVIDNQIFIDVSGKTLKL</sequence>
<evidence type="ECO:0000313" key="4">
    <source>
        <dbReference type="Proteomes" id="UP000663940"/>
    </source>
</evidence>
<dbReference type="AlphaFoldDB" id="A0AAE6JG79"/>
<dbReference type="RefSeq" id="WP_112654944.1">
    <property type="nucleotide sequence ID" value="NZ_CP043451.1"/>
</dbReference>
<evidence type="ECO:0000313" key="3">
    <source>
        <dbReference type="Proteomes" id="UP000250557"/>
    </source>
</evidence>
<proteinExistence type="predicted"/>
<name>A0AAE6JG79_9SPHI</name>
<dbReference type="EMBL" id="CP043451">
    <property type="protein sequence ID" value="QEM04187.1"/>
    <property type="molecule type" value="Genomic_DNA"/>
</dbReference>
<dbReference type="Proteomes" id="UP000663940">
    <property type="component" value="Chromosome"/>
</dbReference>
<dbReference type="EMBL" id="CP071880">
    <property type="protein sequence ID" value="QTE53330.1"/>
    <property type="molecule type" value="Genomic_DNA"/>
</dbReference>
<protein>
    <submittedName>
        <fullName evidence="1">Uncharacterized protein</fullName>
    </submittedName>
</protein>
<gene>
    <name evidence="1" type="ORF">DIU31_011950</name>
    <name evidence="2" type="ORF">J3L21_15645</name>
</gene>
<reference evidence="2 4" key="2">
    <citation type="submission" date="2021-03" db="EMBL/GenBank/DDBJ databases">
        <title>Mucilaginibacter strains isolated from gold and copper mining confer multi heavy-metal resistance.</title>
        <authorList>
            <person name="Li Y."/>
        </authorList>
    </citation>
    <scope>NUCLEOTIDE SEQUENCE [LARGE SCALE GENOMIC DNA]</scope>
    <source>
        <strain evidence="2 4">P2-4</strain>
    </source>
</reference>
<evidence type="ECO:0000313" key="1">
    <source>
        <dbReference type="EMBL" id="QEM04187.1"/>
    </source>
</evidence>
<organism evidence="1 3">
    <name type="scientific">Mucilaginibacter rubeus</name>
    <dbReference type="NCBI Taxonomy" id="2027860"/>
    <lineage>
        <taxon>Bacteria</taxon>
        <taxon>Pseudomonadati</taxon>
        <taxon>Bacteroidota</taxon>
        <taxon>Sphingobacteriia</taxon>
        <taxon>Sphingobacteriales</taxon>
        <taxon>Sphingobacteriaceae</taxon>
        <taxon>Mucilaginibacter</taxon>
    </lineage>
</organism>